<dbReference type="Proteomes" id="UP000316304">
    <property type="component" value="Unassembled WGS sequence"/>
</dbReference>
<sequence>MKGNRSLATEGGYDRISEAFLFFLGSMSILVPADRLRHKRQRIARCLCFNPTPETKT</sequence>
<protein>
    <submittedName>
        <fullName evidence="2">Uncharacterized protein</fullName>
    </submittedName>
</protein>
<keyword evidence="3" id="KW-1185">Reference proteome</keyword>
<evidence type="ECO:0000313" key="2">
    <source>
        <dbReference type="EMBL" id="TWU20451.1"/>
    </source>
</evidence>
<accession>A0A5C6CAF5</accession>
<comment type="caution">
    <text evidence="2">The sequence shown here is derived from an EMBL/GenBank/DDBJ whole genome shotgun (WGS) entry which is preliminary data.</text>
</comment>
<feature type="transmembrane region" description="Helical" evidence="1">
    <location>
        <begin position="16"/>
        <end position="33"/>
    </location>
</feature>
<reference evidence="2 3" key="1">
    <citation type="submission" date="2019-02" db="EMBL/GenBank/DDBJ databases">
        <title>Deep-cultivation of Planctomycetes and their phenomic and genomic characterization uncovers novel biology.</title>
        <authorList>
            <person name="Wiegand S."/>
            <person name="Jogler M."/>
            <person name="Boedeker C."/>
            <person name="Pinto D."/>
            <person name="Vollmers J."/>
            <person name="Rivas-Marin E."/>
            <person name="Kohn T."/>
            <person name="Peeters S.H."/>
            <person name="Heuer A."/>
            <person name="Rast P."/>
            <person name="Oberbeckmann S."/>
            <person name="Bunk B."/>
            <person name="Jeske O."/>
            <person name="Meyerdierks A."/>
            <person name="Storesund J.E."/>
            <person name="Kallscheuer N."/>
            <person name="Luecker S."/>
            <person name="Lage O.M."/>
            <person name="Pohl T."/>
            <person name="Merkel B.J."/>
            <person name="Hornburger P."/>
            <person name="Mueller R.-W."/>
            <person name="Bruemmer F."/>
            <person name="Labrenz M."/>
            <person name="Spormann A.M."/>
            <person name="Op Den Camp H."/>
            <person name="Overmann J."/>
            <person name="Amann R."/>
            <person name="Jetten M.S.M."/>
            <person name="Mascher T."/>
            <person name="Medema M.H."/>
            <person name="Devos D.P."/>
            <person name="Kaster A.-K."/>
            <person name="Ovreas L."/>
            <person name="Rohde M."/>
            <person name="Galperin M.Y."/>
            <person name="Jogler C."/>
        </authorList>
    </citation>
    <scope>NUCLEOTIDE SEQUENCE [LARGE SCALE GENOMIC DNA]</scope>
    <source>
        <strain evidence="2 3">Pla52o</strain>
    </source>
</reference>
<dbReference type="AlphaFoldDB" id="A0A5C6CAF5"/>
<evidence type="ECO:0000256" key="1">
    <source>
        <dbReference type="SAM" id="Phobius"/>
    </source>
</evidence>
<dbReference type="EMBL" id="SJPT01000008">
    <property type="protein sequence ID" value="TWU20451.1"/>
    <property type="molecule type" value="Genomic_DNA"/>
</dbReference>
<organism evidence="2 3">
    <name type="scientific">Novipirellula galeiformis</name>
    <dbReference type="NCBI Taxonomy" id="2528004"/>
    <lineage>
        <taxon>Bacteria</taxon>
        <taxon>Pseudomonadati</taxon>
        <taxon>Planctomycetota</taxon>
        <taxon>Planctomycetia</taxon>
        <taxon>Pirellulales</taxon>
        <taxon>Pirellulaceae</taxon>
        <taxon>Novipirellula</taxon>
    </lineage>
</organism>
<keyword evidence="1" id="KW-0812">Transmembrane</keyword>
<keyword evidence="1" id="KW-0472">Membrane</keyword>
<evidence type="ECO:0000313" key="3">
    <source>
        <dbReference type="Proteomes" id="UP000316304"/>
    </source>
</evidence>
<name>A0A5C6CAF5_9BACT</name>
<gene>
    <name evidence="2" type="ORF">Pla52o_43290</name>
</gene>
<keyword evidence="1" id="KW-1133">Transmembrane helix</keyword>
<proteinExistence type="predicted"/>